<organism evidence="3">
    <name type="scientific">uncultured Thermomicrobiales bacterium</name>
    <dbReference type="NCBI Taxonomy" id="1645740"/>
    <lineage>
        <taxon>Bacteria</taxon>
        <taxon>Pseudomonadati</taxon>
        <taxon>Thermomicrobiota</taxon>
        <taxon>Thermomicrobia</taxon>
        <taxon>Thermomicrobiales</taxon>
        <taxon>environmental samples</taxon>
    </lineage>
</organism>
<reference evidence="3" key="1">
    <citation type="submission" date="2020-02" db="EMBL/GenBank/DDBJ databases">
        <authorList>
            <person name="Meier V. D."/>
        </authorList>
    </citation>
    <scope>NUCLEOTIDE SEQUENCE</scope>
    <source>
        <strain evidence="3">AVDCRST_MAG18</strain>
    </source>
</reference>
<sequence>MATWLLPVWFVLALILTACSTGGTATPTVTIPTIASNRAPTPPATLPPTPPTATVVASRTPAAATPSATTVRSAVATATRRPATASPPAPLGAVPPGWQIYRGKLPFAMAYPSDWIVEEQFTQGLVYFYAPVPSRTTFLVLATTGLPEANPNLDVLRDRWFRSRTTSCTRFAIEATGQERYAGVDFVTVGATCDLPAGLAYSHTGIGLRQQVPWIFELNAPYASYDVALAGSFGPMLASWNLYDEAGR</sequence>
<evidence type="ECO:0000313" key="3">
    <source>
        <dbReference type="EMBL" id="CAA9589374.1"/>
    </source>
</evidence>
<feature type="chain" id="PRO_5026800425" evidence="2">
    <location>
        <begin position="21"/>
        <end position="248"/>
    </location>
</feature>
<dbReference type="EMBL" id="CADCWN010000369">
    <property type="protein sequence ID" value="CAA9589374.1"/>
    <property type="molecule type" value="Genomic_DNA"/>
</dbReference>
<evidence type="ECO:0000256" key="2">
    <source>
        <dbReference type="SAM" id="SignalP"/>
    </source>
</evidence>
<evidence type="ECO:0000256" key="1">
    <source>
        <dbReference type="SAM" id="MobiDB-lite"/>
    </source>
</evidence>
<feature type="compositionally biased region" description="Pro residues" evidence="1">
    <location>
        <begin position="40"/>
        <end position="51"/>
    </location>
</feature>
<name>A0A6J4VUD9_9BACT</name>
<feature type="region of interest" description="Disordered" evidence="1">
    <location>
        <begin position="33"/>
        <end position="55"/>
    </location>
</feature>
<keyword evidence="2" id="KW-0732">Signal</keyword>
<feature type="signal peptide" evidence="2">
    <location>
        <begin position="1"/>
        <end position="20"/>
    </location>
</feature>
<proteinExistence type="predicted"/>
<accession>A0A6J4VUD9</accession>
<dbReference type="AlphaFoldDB" id="A0A6J4VUD9"/>
<gene>
    <name evidence="3" type="ORF">AVDCRST_MAG18-4615</name>
</gene>
<protein>
    <submittedName>
        <fullName evidence="3">Uncharacterized protein</fullName>
    </submittedName>
</protein>